<comment type="caution">
    <text evidence="2">The sequence shown here is derived from an EMBL/GenBank/DDBJ whole genome shotgun (WGS) entry which is preliminary data.</text>
</comment>
<organism evidence="2 3">
    <name type="scientific">Aureobasidium pullulans</name>
    <name type="common">Black yeast</name>
    <name type="synonym">Pullularia pullulans</name>
    <dbReference type="NCBI Taxonomy" id="5580"/>
    <lineage>
        <taxon>Eukaryota</taxon>
        <taxon>Fungi</taxon>
        <taxon>Dikarya</taxon>
        <taxon>Ascomycota</taxon>
        <taxon>Pezizomycotina</taxon>
        <taxon>Dothideomycetes</taxon>
        <taxon>Dothideomycetidae</taxon>
        <taxon>Dothideales</taxon>
        <taxon>Saccotheciaceae</taxon>
        <taxon>Aureobasidium</taxon>
    </lineage>
</organism>
<evidence type="ECO:0000256" key="1">
    <source>
        <dbReference type="SAM" id="MobiDB-lite"/>
    </source>
</evidence>
<dbReference type="AlphaFoldDB" id="A0A4S9TYX8"/>
<sequence>MRPVYAGDLQSTNFAWRLFVWPTSAVKQTAALFGASTPETHANHNGAPFPIHQAFAMDAASPAHRVGGRLALSDPAVKKIAQASSSHNYFDELPKLQGEDDWHKWSDALQDAALMAGADAILNGESTHPLSLDDKQCTTAEWNDNIKRTAVWRRRNESLLKAMRDTMESDADIDMFGSLNAHKAYIGLKSRYYVSDNQKVINLYNDELMLAEIDLDDSPKEIADDFQAAFDQYNHLFDHNESQRLPENFLKLEFLNSLDDVYADWIKALLKEHDVLGLNQGPALTFNELVDMAVVEHNRLLQENTSEDVSAHPAKRNISEVEEDSHSSCRVICSLSHHQNYKQTHANQECYTQNPRLRPEGWEPSANDKKYLAKHSEIEAHQEPSVSNSLLPANREAEARQEVFDEEEEEEDAPGAGHISDETRKLTSMHEQNWKQLAASRFAEVQAQRDFVTRTLEYKQTKKLRKHAPSQDLLSGMWLLFAQDLNIEKFGHCHMRLLESTTIKQKQQRIQQYRGTLTIGPYKNPETFEILTFKPSPRITGRPLQIHFRQSNGMSHSGEATFWGNGKMSCKVPAPCSNGQQGIFSFVEVVGIYSESVTQESRDGNHDDDSDDGSSSDVEDEERQNAGNSETDAESDRANFQKNESESSGELAEPEGPRNIANEQDWVQLAGARMAEVETQKTIALRSITKPKGVVPCGPISGLWRLYTPEYNPGPTGHHHIGFWEHIAQRNGNHHNYHCQLSIGPRENPIVYRTNQLSPSHVVKGNALQLNFPGKSLPRGYVTLWGAGKIFVVLPAAVLQGYKGTSKHLTFAGIWSGSSEYVPRKVSKKKRVRTQEVRHDLVMRAEETTDVAVKLEDEDTDMIIKNEPSDSDSNDSHEEWADDVATTRVAVQKQRDALRGGLVSPLHSLSGKWYLHSADYNPGLDKEVAISFYSRQEHDDSERMCAPGHCKSTSNQIRYCGELRFKAPVGERDIHCLIKQFDVPKEASLVPVRIEMWDPLKKRTVFMSAWFFGDGKMRMSVPTLCIRDYLGQNTMITFDGLKYGWTSHAE</sequence>
<feature type="compositionally biased region" description="Acidic residues" evidence="1">
    <location>
        <begin position="404"/>
        <end position="413"/>
    </location>
</feature>
<evidence type="ECO:0000313" key="2">
    <source>
        <dbReference type="EMBL" id="THZ29908.1"/>
    </source>
</evidence>
<reference evidence="2 3" key="1">
    <citation type="submission" date="2018-10" db="EMBL/GenBank/DDBJ databases">
        <title>Fifty Aureobasidium pullulans genomes reveal a recombining polyextremotolerant generalist.</title>
        <authorList>
            <person name="Gostincar C."/>
            <person name="Turk M."/>
            <person name="Zajc J."/>
            <person name="Gunde-Cimerman N."/>
        </authorList>
    </citation>
    <scope>NUCLEOTIDE SEQUENCE [LARGE SCALE GENOMIC DNA]</scope>
    <source>
        <strain evidence="2 3">EXF-3844</strain>
    </source>
</reference>
<proteinExistence type="predicted"/>
<feature type="compositionally biased region" description="Basic and acidic residues" evidence="1">
    <location>
        <begin position="634"/>
        <end position="645"/>
    </location>
</feature>
<dbReference type="Proteomes" id="UP000310121">
    <property type="component" value="Unassembled WGS sequence"/>
</dbReference>
<feature type="compositionally biased region" description="Acidic residues" evidence="1">
    <location>
        <begin position="608"/>
        <end position="622"/>
    </location>
</feature>
<protein>
    <submittedName>
        <fullName evidence="2">Uncharacterized protein</fullName>
    </submittedName>
</protein>
<name>A0A4S9TYX8_AURPU</name>
<feature type="region of interest" description="Disordered" evidence="1">
    <location>
        <begin position="597"/>
        <end position="659"/>
    </location>
</feature>
<feature type="region of interest" description="Disordered" evidence="1">
    <location>
        <begin position="378"/>
        <end position="421"/>
    </location>
</feature>
<accession>A0A4S9TYX8</accession>
<gene>
    <name evidence="2" type="ORF">D6C90_08818</name>
</gene>
<evidence type="ECO:0000313" key="3">
    <source>
        <dbReference type="Proteomes" id="UP000310121"/>
    </source>
</evidence>
<dbReference type="EMBL" id="QZBN01001286">
    <property type="protein sequence ID" value="THZ29908.1"/>
    <property type="molecule type" value="Genomic_DNA"/>
</dbReference>